<dbReference type="OrthoDB" id="5962029at2759"/>
<dbReference type="Proteomes" id="UP000225706">
    <property type="component" value="Unassembled WGS sequence"/>
</dbReference>
<dbReference type="AlphaFoldDB" id="A0A2B4RPB2"/>
<protein>
    <submittedName>
        <fullName evidence="1">Uncharacterized protein</fullName>
    </submittedName>
</protein>
<organism evidence="1 2">
    <name type="scientific">Stylophora pistillata</name>
    <name type="common">Smooth cauliflower coral</name>
    <dbReference type="NCBI Taxonomy" id="50429"/>
    <lineage>
        <taxon>Eukaryota</taxon>
        <taxon>Metazoa</taxon>
        <taxon>Cnidaria</taxon>
        <taxon>Anthozoa</taxon>
        <taxon>Hexacorallia</taxon>
        <taxon>Scleractinia</taxon>
        <taxon>Astrocoeniina</taxon>
        <taxon>Pocilloporidae</taxon>
        <taxon>Stylophora</taxon>
    </lineage>
</organism>
<keyword evidence="2" id="KW-1185">Reference proteome</keyword>
<reference evidence="2" key="1">
    <citation type="journal article" date="2017" name="bioRxiv">
        <title>Comparative analysis of the genomes of Stylophora pistillata and Acropora digitifera provides evidence for extensive differences between species of corals.</title>
        <authorList>
            <person name="Voolstra C.R."/>
            <person name="Li Y."/>
            <person name="Liew Y.J."/>
            <person name="Baumgarten S."/>
            <person name="Zoccola D."/>
            <person name="Flot J.-F."/>
            <person name="Tambutte S."/>
            <person name="Allemand D."/>
            <person name="Aranda M."/>
        </authorList>
    </citation>
    <scope>NUCLEOTIDE SEQUENCE [LARGE SCALE GENOMIC DNA]</scope>
</reference>
<proteinExistence type="predicted"/>
<gene>
    <name evidence="1" type="ORF">AWC38_SpisGene25876</name>
</gene>
<accession>A0A2B4RPB2</accession>
<name>A0A2B4RPB2_STYPI</name>
<evidence type="ECO:0000313" key="2">
    <source>
        <dbReference type="Proteomes" id="UP000225706"/>
    </source>
</evidence>
<sequence length="104" mass="11814">MDITLIHKDRQKWTLIDIAVPADQNTTWTKEEKVEKYQELAYEIRRIHGTSKVTMIPILIGALGSISKRSKAWFGKLGVPDFLKSVQLSAILGTVHLLRKVLCL</sequence>
<comment type="caution">
    <text evidence="1">The sequence shown here is derived from an EMBL/GenBank/DDBJ whole genome shotgun (WGS) entry which is preliminary data.</text>
</comment>
<evidence type="ECO:0000313" key="1">
    <source>
        <dbReference type="EMBL" id="PFX18643.1"/>
    </source>
</evidence>
<dbReference type="EMBL" id="LSMT01000400">
    <property type="protein sequence ID" value="PFX18643.1"/>
    <property type="molecule type" value="Genomic_DNA"/>
</dbReference>